<gene>
    <name evidence="2" type="ORF">BBAD15_g7812</name>
</gene>
<feature type="region of interest" description="Disordered" evidence="1">
    <location>
        <begin position="133"/>
        <end position="176"/>
    </location>
</feature>
<name>A0A0A2W1I7_BEABA</name>
<evidence type="ECO:0000313" key="3">
    <source>
        <dbReference type="Proteomes" id="UP000030106"/>
    </source>
</evidence>
<accession>A0A0A2W1I7</accession>
<feature type="compositionally biased region" description="Low complexity" evidence="1">
    <location>
        <begin position="164"/>
        <end position="176"/>
    </location>
</feature>
<feature type="compositionally biased region" description="Low complexity" evidence="1">
    <location>
        <begin position="48"/>
        <end position="64"/>
    </location>
</feature>
<proteinExistence type="predicted"/>
<evidence type="ECO:0000256" key="1">
    <source>
        <dbReference type="SAM" id="MobiDB-lite"/>
    </source>
</evidence>
<evidence type="ECO:0000313" key="2">
    <source>
        <dbReference type="EMBL" id="KGQ06844.1"/>
    </source>
</evidence>
<reference evidence="2 3" key="1">
    <citation type="submission" date="2012-10" db="EMBL/GenBank/DDBJ databases">
        <title>Genome sequencing and analysis of entomopathogenic fungi Beauveria bassiana D1-5.</title>
        <authorList>
            <person name="Li Q."/>
            <person name="Wang L."/>
            <person name="Zhang Z."/>
            <person name="Wang Q."/>
            <person name="Ren J."/>
            <person name="Wang M."/>
            <person name="Xu W."/>
            <person name="Wang J."/>
            <person name="Lu Y."/>
            <person name="Du Q."/>
            <person name="Sun Z."/>
        </authorList>
    </citation>
    <scope>NUCLEOTIDE SEQUENCE [LARGE SCALE GENOMIC DNA]</scope>
    <source>
        <strain evidence="2 3">D1-5</strain>
    </source>
</reference>
<protein>
    <recommendedName>
        <fullName evidence="4">Zn(2)-C6 fungal-type domain-containing protein</fullName>
    </recommendedName>
</protein>
<sequence>MPDPDIAQFTSVFRAGKPDRVQRNRQPVSCMACQRRKSRCDKRHPSQTRRPSSPTLPSRSCPSSYDASCCTRSPCGGRPTKRRCGSATGCGRGMTRSPAACASGSIRSTAFTDANYNHYAPHHARAHVPQVPLHAAPPLPDRAQGRPGLTTAPGRRAAPPPSPCSRCTSSSTTRLAPPAACTRTAPWVSYLTLQRYLLASTIVCVDLSESRDMPPAERRRCQALLTRSHDVWAARRAYSSDAHHATKILRAVLKRVDGGAPVCDDTGTVTRVSSSSAGVYPATGLKPPQPKS</sequence>
<feature type="region of interest" description="Disordered" evidence="1">
    <location>
        <begin position="1"/>
        <end position="65"/>
    </location>
</feature>
<evidence type="ECO:0008006" key="4">
    <source>
        <dbReference type="Google" id="ProtNLM"/>
    </source>
</evidence>
<dbReference type="Proteomes" id="UP000030106">
    <property type="component" value="Unassembled WGS sequence"/>
</dbReference>
<dbReference type="HOGENOM" id="CLU_1038226_0_0_1"/>
<comment type="caution">
    <text evidence="2">The sequence shown here is derived from an EMBL/GenBank/DDBJ whole genome shotgun (WGS) entry which is preliminary data.</text>
</comment>
<organism evidence="2 3">
    <name type="scientific">Beauveria bassiana D1-5</name>
    <dbReference type="NCBI Taxonomy" id="1245745"/>
    <lineage>
        <taxon>Eukaryota</taxon>
        <taxon>Fungi</taxon>
        <taxon>Dikarya</taxon>
        <taxon>Ascomycota</taxon>
        <taxon>Pezizomycotina</taxon>
        <taxon>Sordariomycetes</taxon>
        <taxon>Hypocreomycetidae</taxon>
        <taxon>Hypocreales</taxon>
        <taxon>Cordycipitaceae</taxon>
        <taxon>Beauveria</taxon>
    </lineage>
</organism>
<dbReference type="EMBL" id="ANFO01000748">
    <property type="protein sequence ID" value="KGQ06844.1"/>
    <property type="molecule type" value="Genomic_DNA"/>
</dbReference>
<dbReference type="AlphaFoldDB" id="A0A0A2W1I7"/>
<feature type="compositionally biased region" description="Basic residues" evidence="1">
    <location>
        <begin position="34"/>
        <end position="47"/>
    </location>
</feature>
<dbReference type="STRING" id="1245745.A0A0A2W1I7"/>